<keyword evidence="2" id="KW-1185">Reference proteome</keyword>
<protein>
    <submittedName>
        <fullName evidence="1">Uncharacterized protein</fullName>
    </submittedName>
</protein>
<reference evidence="2" key="1">
    <citation type="journal article" date="2022" name="Mol. Ecol. Resour.">
        <title>The genomes of chicory, endive, great burdock and yacon provide insights into Asteraceae palaeo-polyploidization history and plant inulin production.</title>
        <authorList>
            <person name="Fan W."/>
            <person name="Wang S."/>
            <person name="Wang H."/>
            <person name="Wang A."/>
            <person name="Jiang F."/>
            <person name="Liu H."/>
            <person name="Zhao H."/>
            <person name="Xu D."/>
            <person name="Zhang Y."/>
        </authorList>
    </citation>
    <scope>NUCLEOTIDE SEQUENCE [LARGE SCALE GENOMIC DNA]</scope>
    <source>
        <strain evidence="2">cv. Yunnan</strain>
    </source>
</reference>
<organism evidence="1 2">
    <name type="scientific">Smallanthus sonchifolius</name>
    <dbReference type="NCBI Taxonomy" id="185202"/>
    <lineage>
        <taxon>Eukaryota</taxon>
        <taxon>Viridiplantae</taxon>
        <taxon>Streptophyta</taxon>
        <taxon>Embryophyta</taxon>
        <taxon>Tracheophyta</taxon>
        <taxon>Spermatophyta</taxon>
        <taxon>Magnoliopsida</taxon>
        <taxon>eudicotyledons</taxon>
        <taxon>Gunneridae</taxon>
        <taxon>Pentapetalae</taxon>
        <taxon>asterids</taxon>
        <taxon>campanulids</taxon>
        <taxon>Asterales</taxon>
        <taxon>Asteraceae</taxon>
        <taxon>Asteroideae</taxon>
        <taxon>Heliantheae alliance</taxon>
        <taxon>Millerieae</taxon>
        <taxon>Smallanthus</taxon>
    </lineage>
</organism>
<dbReference type="EMBL" id="CM042020">
    <property type="protein sequence ID" value="KAI3821611.1"/>
    <property type="molecule type" value="Genomic_DNA"/>
</dbReference>
<dbReference type="Proteomes" id="UP001056120">
    <property type="component" value="Linkage Group LG03"/>
</dbReference>
<reference evidence="1 2" key="2">
    <citation type="journal article" date="2022" name="Mol. Ecol. Resour.">
        <title>The genomes of chicory, endive, great burdock and yacon provide insights into Asteraceae paleo-polyploidization history and plant inulin production.</title>
        <authorList>
            <person name="Fan W."/>
            <person name="Wang S."/>
            <person name="Wang H."/>
            <person name="Wang A."/>
            <person name="Jiang F."/>
            <person name="Liu H."/>
            <person name="Zhao H."/>
            <person name="Xu D."/>
            <person name="Zhang Y."/>
        </authorList>
    </citation>
    <scope>NUCLEOTIDE SEQUENCE [LARGE SCALE GENOMIC DNA]</scope>
    <source>
        <strain evidence="2">cv. Yunnan</strain>
        <tissue evidence="1">Leaves</tissue>
    </source>
</reference>
<name>A0ACB9JP86_9ASTR</name>
<comment type="caution">
    <text evidence="1">The sequence shown here is derived from an EMBL/GenBank/DDBJ whole genome shotgun (WGS) entry which is preliminary data.</text>
</comment>
<evidence type="ECO:0000313" key="1">
    <source>
        <dbReference type="EMBL" id="KAI3821611.1"/>
    </source>
</evidence>
<accession>A0ACB9JP86</accession>
<proteinExistence type="predicted"/>
<evidence type="ECO:0000313" key="2">
    <source>
        <dbReference type="Proteomes" id="UP001056120"/>
    </source>
</evidence>
<sequence>MKEPSINDDEIARKRKDKGKEIDLDAGKKKKQRSRGDSEGFMKSARDSYVRQQRSPSRLNTPPPHSITDEDIEADRLARAALEAIGLPPSRQTEGTSGTRHSPSPKTTSIPPTDTPKRMKSMAKKKSRPIGNPVPPPIKEPLDPELVKNVGIEAAQLLRWMKGQIEASKSREDDRDCELEDLKNTIKILNFQLDNQISLNHKIQANMDDMSKALMTLKRGSRSMTLEVNRLRERLNEDPLICDEIFDSSIFKDAVIFYLDQDEKEEKKHEDPTDPEPSKEIPKNKNNEDDEGHGGTSLGTGGTSSNTHVTHTGGEEGNMEGNETSDIPVSEEAKEDVVNEDMEDMPEEFMEEGKGEKICY</sequence>
<gene>
    <name evidence="1" type="ORF">L1987_09180</name>
</gene>